<evidence type="ECO:0000313" key="12">
    <source>
        <dbReference type="EMBL" id="SFJ87020.1"/>
    </source>
</evidence>
<dbReference type="EMBL" id="FORT01000006">
    <property type="protein sequence ID" value="SFJ87020.1"/>
    <property type="molecule type" value="Genomic_DNA"/>
</dbReference>
<dbReference type="GO" id="GO:0000287">
    <property type="term" value="F:magnesium ion binding"/>
    <property type="evidence" value="ECO:0007669"/>
    <property type="project" value="UniProtKB-UniRule"/>
</dbReference>
<gene>
    <name evidence="9" type="primary">selD</name>
    <name evidence="12" type="ORF">SAMN05518846_106131</name>
</gene>
<evidence type="ECO:0000313" key="13">
    <source>
        <dbReference type="Proteomes" id="UP000198915"/>
    </source>
</evidence>
<dbReference type="Pfam" id="PF00586">
    <property type="entry name" value="AIRS"/>
    <property type="match status" value="1"/>
</dbReference>
<accession>A0A1I3UVR5</accession>
<dbReference type="InterPro" id="IPR004536">
    <property type="entry name" value="SPS/SelD"/>
</dbReference>
<keyword evidence="2 9" id="KW-0808">Transferase</keyword>
<feature type="binding site" evidence="9">
    <location>
        <position position="227"/>
    </location>
    <ligand>
        <name>Mg(2+)</name>
        <dbReference type="ChEBI" id="CHEBI:18420"/>
    </ligand>
</feature>
<evidence type="ECO:0000256" key="9">
    <source>
        <dbReference type="HAMAP-Rule" id="MF_00625"/>
    </source>
</evidence>
<dbReference type="FunFam" id="3.30.1330.10:FF:000003">
    <property type="entry name" value="Selenide, water dikinase"/>
    <property type="match status" value="1"/>
</dbReference>
<evidence type="ECO:0000256" key="7">
    <source>
        <dbReference type="ARBA" id="ARBA00022842"/>
    </source>
</evidence>
<dbReference type="STRING" id="1884381.SAMN05518846_106131"/>
<dbReference type="SUPFAM" id="SSF56042">
    <property type="entry name" value="PurM C-terminal domain-like"/>
    <property type="match status" value="1"/>
</dbReference>
<dbReference type="InterPro" id="IPR036676">
    <property type="entry name" value="PurM-like_C_sf"/>
</dbReference>
<dbReference type="Gene3D" id="3.90.650.10">
    <property type="entry name" value="PurM-like C-terminal domain"/>
    <property type="match status" value="1"/>
</dbReference>
<comment type="cofactor">
    <cofactor evidence="9">
        <name>Mg(2+)</name>
        <dbReference type="ChEBI" id="CHEBI:18420"/>
    </cofactor>
    <text evidence="9">Binds 1 Mg(2+) ion per monomer.</text>
</comment>
<feature type="domain" description="PurM-like C-terminal" evidence="11">
    <location>
        <begin position="169"/>
        <end position="347"/>
    </location>
</feature>
<evidence type="ECO:0000259" key="11">
    <source>
        <dbReference type="Pfam" id="PF02769"/>
    </source>
</evidence>
<dbReference type="RefSeq" id="WP_092268336.1">
    <property type="nucleotide sequence ID" value="NZ_CP183838.1"/>
</dbReference>
<dbReference type="GO" id="GO:0016260">
    <property type="term" value="P:selenocysteine biosynthetic process"/>
    <property type="evidence" value="ECO:0007669"/>
    <property type="project" value="InterPro"/>
</dbReference>
<dbReference type="Gene3D" id="3.30.1330.10">
    <property type="entry name" value="PurM-like, N-terminal domain"/>
    <property type="match status" value="1"/>
</dbReference>
<feature type="binding site" evidence="9">
    <location>
        <position position="91"/>
    </location>
    <ligand>
        <name>Mg(2+)</name>
        <dbReference type="ChEBI" id="CHEBI:18420"/>
    </ligand>
</feature>
<reference evidence="13" key="1">
    <citation type="submission" date="2016-10" db="EMBL/GenBank/DDBJ databases">
        <authorList>
            <person name="Varghese N."/>
            <person name="Submissions S."/>
        </authorList>
    </citation>
    <scope>NUCLEOTIDE SEQUENCE [LARGE SCALE GENOMIC DNA]</scope>
    <source>
        <strain evidence="13">OK042</strain>
    </source>
</reference>
<keyword evidence="8 9" id="KW-0711">Selenium</keyword>
<dbReference type="PIRSF" id="PIRSF036407">
    <property type="entry name" value="Selenphspht_syn"/>
    <property type="match status" value="1"/>
</dbReference>
<feature type="binding site" evidence="9">
    <location>
        <position position="51"/>
    </location>
    <ligand>
        <name>Mg(2+)</name>
        <dbReference type="ChEBI" id="CHEBI:18420"/>
    </ligand>
</feature>
<keyword evidence="4 9" id="KW-0547">Nucleotide-binding</keyword>
<feature type="binding site" description="in other chain" evidence="9">
    <location>
        <position position="68"/>
    </location>
    <ligand>
        <name>ATP</name>
        <dbReference type="ChEBI" id="CHEBI:30616"/>
        <note>ligand shared between dimeric partners</note>
    </ligand>
</feature>
<sequence length="353" mass="37196">MSEKVKLTSFTTKGGCGCKISPDALSAVLKNLPAPAARDPRLLVGVETSDDAGVFQLNDDLAIVQTLDFFTPIVDDPYWFGKIAAANAISDVFAMGGKPITVLNIVGFPITKLDPSILTEILRGAAEKVVEAGAVLVGGHSIDDPEPKFGLSVTGTVHPSRVLTNAGAKPGDVLILTKPIGVGIQTTAIKRDALSPEQTELVMNVMATLNKYAAECMESFPVHACTDVTGFGLLGHALEMAEGSQAGIRIYADEVPVLPGTRELAGQGIIPGGSKSNFRWVADRVQFPEGMEELDRLILCDAVTSGGLLISVPATDGIRLLEELHARGIEWAQIVGEVVSDHPGTIRVISNPL</sequence>
<dbReference type="Proteomes" id="UP000198915">
    <property type="component" value="Unassembled WGS sequence"/>
</dbReference>
<comment type="catalytic activity">
    <reaction evidence="9">
        <text>hydrogenselenide + ATP + H2O = selenophosphate + AMP + phosphate + 2 H(+)</text>
        <dbReference type="Rhea" id="RHEA:18737"/>
        <dbReference type="ChEBI" id="CHEBI:15377"/>
        <dbReference type="ChEBI" id="CHEBI:15378"/>
        <dbReference type="ChEBI" id="CHEBI:16144"/>
        <dbReference type="ChEBI" id="CHEBI:29317"/>
        <dbReference type="ChEBI" id="CHEBI:30616"/>
        <dbReference type="ChEBI" id="CHEBI:43474"/>
        <dbReference type="ChEBI" id="CHEBI:456215"/>
        <dbReference type="EC" id="2.7.9.3"/>
    </reaction>
</comment>
<keyword evidence="5 9" id="KW-0418">Kinase</keyword>
<dbReference type="NCBIfam" id="NF002098">
    <property type="entry name" value="PRK00943.1"/>
    <property type="match status" value="1"/>
</dbReference>
<protein>
    <recommendedName>
        <fullName evidence="9">Selenide, water dikinase</fullName>
        <ecNumber evidence="9">2.7.9.3</ecNumber>
    </recommendedName>
    <alternativeName>
        <fullName evidence="9">Selenium donor protein</fullName>
    </alternativeName>
    <alternativeName>
        <fullName evidence="9">Selenophosphate synthase</fullName>
    </alternativeName>
</protein>
<dbReference type="InterPro" id="IPR016188">
    <property type="entry name" value="PurM-like_N"/>
</dbReference>
<feature type="binding site" description="in other chain" evidence="9">
    <location>
        <position position="19"/>
    </location>
    <ligand>
        <name>ATP</name>
        <dbReference type="ChEBI" id="CHEBI:30616"/>
        <note>ligand shared between dimeric partners</note>
    </ligand>
</feature>
<feature type="site" description="Important for catalytic activity" evidence="9">
    <location>
        <position position="19"/>
    </location>
</feature>
<dbReference type="InterPro" id="IPR036921">
    <property type="entry name" value="PurM-like_N_sf"/>
</dbReference>
<comment type="similarity">
    <text evidence="1 9">Belongs to the selenophosphate synthase 1 family. Class I subfamily.</text>
</comment>
<dbReference type="AlphaFoldDB" id="A0A1I3UVR5"/>
<feature type="binding site" description="in other chain" evidence="9">
    <location>
        <position position="91"/>
    </location>
    <ligand>
        <name>ATP</name>
        <dbReference type="ChEBI" id="CHEBI:30616"/>
        <note>ligand shared between dimeric partners</note>
    </ligand>
</feature>
<evidence type="ECO:0000256" key="3">
    <source>
        <dbReference type="ARBA" id="ARBA00022723"/>
    </source>
</evidence>
<dbReference type="NCBIfam" id="TIGR00476">
    <property type="entry name" value="selD"/>
    <property type="match status" value="1"/>
</dbReference>
<dbReference type="GO" id="GO:0004756">
    <property type="term" value="F:selenide, water dikinase activity"/>
    <property type="evidence" value="ECO:0007669"/>
    <property type="project" value="UniProtKB-UniRule"/>
</dbReference>
<evidence type="ECO:0000256" key="6">
    <source>
        <dbReference type="ARBA" id="ARBA00022840"/>
    </source>
</evidence>
<dbReference type="PANTHER" id="PTHR10256:SF0">
    <property type="entry name" value="INACTIVE SELENIDE, WATER DIKINASE-LIKE PROTEIN-RELATED"/>
    <property type="match status" value="1"/>
</dbReference>
<comment type="subunit">
    <text evidence="9">Homodimer.</text>
</comment>
<keyword evidence="13" id="KW-1185">Reference proteome</keyword>
<keyword evidence="7 9" id="KW-0460">Magnesium</keyword>
<evidence type="ECO:0000256" key="5">
    <source>
        <dbReference type="ARBA" id="ARBA00022777"/>
    </source>
</evidence>
<dbReference type="SUPFAM" id="SSF55326">
    <property type="entry name" value="PurM N-terminal domain-like"/>
    <property type="match status" value="1"/>
</dbReference>
<name>A0A1I3UVR5_9BACL</name>
<feature type="domain" description="PurM-like N-terminal" evidence="10">
    <location>
        <begin position="50"/>
        <end position="157"/>
    </location>
</feature>
<proteinExistence type="inferred from homology"/>
<evidence type="ECO:0000256" key="8">
    <source>
        <dbReference type="ARBA" id="ARBA00023266"/>
    </source>
</evidence>
<evidence type="ECO:0000256" key="2">
    <source>
        <dbReference type="ARBA" id="ARBA00022679"/>
    </source>
</evidence>
<dbReference type="PANTHER" id="PTHR10256">
    <property type="entry name" value="SELENIDE, WATER DIKINASE"/>
    <property type="match status" value="1"/>
</dbReference>
<dbReference type="InterPro" id="IPR023061">
    <property type="entry name" value="SelD_I"/>
</dbReference>
<dbReference type="Pfam" id="PF02769">
    <property type="entry name" value="AIRS_C"/>
    <property type="match status" value="1"/>
</dbReference>
<dbReference type="HAMAP" id="MF_00625">
    <property type="entry name" value="SelD"/>
    <property type="match status" value="1"/>
</dbReference>
<feature type="binding site" description="in other chain" evidence="9">
    <location>
        <begin position="48"/>
        <end position="50"/>
    </location>
    <ligand>
        <name>ATP</name>
        <dbReference type="ChEBI" id="CHEBI:30616"/>
        <note>ligand shared between dimeric partners</note>
    </ligand>
</feature>
<evidence type="ECO:0000256" key="4">
    <source>
        <dbReference type="ARBA" id="ARBA00022741"/>
    </source>
</evidence>
<organism evidence="12 13">
    <name type="scientific">Brevibacillus centrosporus</name>
    <dbReference type="NCBI Taxonomy" id="54910"/>
    <lineage>
        <taxon>Bacteria</taxon>
        <taxon>Bacillati</taxon>
        <taxon>Bacillota</taxon>
        <taxon>Bacilli</taxon>
        <taxon>Bacillales</taxon>
        <taxon>Paenibacillaceae</taxon>
        <taxon>Brevibacillus</taxon>
    </lineage>
</organism>
<dbReference type="GO" id="GO:0005524">
    <property type="term" value="F:ATP binding"/>
    <property type="evidence" value="ECO:0007669"/>
    <property type="project" value="UniProtKB-UniRule"/>
</dbReference>
<dbReference type="CDD" id="cd02195">
    <property type="entry name" value="SelD"/>
    <property type="match status" value="1"/>
</dbReference>
<feature type="active site" evidence="9">
    <location>
        <position position="16"/>
    </location>
</feature>
<evidence type="ECO:0000256" key="1">
    <source>
        <dbReference type="ARBA" id="ARBA00008026"/>
    </source>
</evidence>
<dbReference type="InterPro" id="IPR010918">
    <property type="entry name" value="PurM-like_C_dom"/>
</dbReference>
<feature type="binding site" evidence="9">
    <location>
        <begin position="139"/>
        <end position="141"/>
    </location>
    <ligand>
        <name>ATP</name>
        <dbReference type="ChEBI" id="CHEBI:30616"/>
        <note>ligand shared between dimeric partners</note>
    </ligand>
</feature>
<evidence type="ECO:0000259" key="10">
    <source>
        <dbReference type="Pfam" id="PF00586"/>
    </source>
</evidence>
<keyword evidence="6 9" id="KW-0067">ATP-binding</keyword>
<comment type="function">
    <text evidence="9">Synthesizes selenophosphate from selenide and ATP.</text>
</comment>
<dbReference type="EC" id="2.7.9.3" evidence="9"/>
<keyword evidence="3 9" id="KW-0479">Metal-binding</keyword>
<dbReference type="GO" id="GO:0005737">
    <property type="term" value="C:cytoplasm"/>
    <property type="evidence" value="ECO:0007669"/>
    <property type="project" value="TreeGrafter"/>
</dbReference>
<dbReference type="FunFam" id="3.90.650.10:FF:000004">
    <property type="entry name" value="Selenide, water dikinase"/>
    <property type="match status" value="1"/>
</dbReference>